<reference evidence="1 3" key="2">
    <citation type="journal article" date="2018" name="Microb. Genom.">
        <title>Deciphering the unexplored Leptospira diversity from soils uncovers genomic evolution to virulence.</title>
        <authorList>
            <person name="Thibeaux R."/>
            <person name="Iraola G."/>
            <person name="Ferres I."/>
            <person name="Bierque E."/>
            <person name="Girault D."/>
            <person name="Soupe-Gilbert M.E."/>
            <person name="Picardeau M."/>
            <person name="Goarant C."/>
        </authorList>
    </citation>
    <scope>NUCLEOTIDE SEQUENCE [LARGE SCALE GENOMIC DNA]</scope>
    <source>
        <strain evidence="1 3">ATI7-C-A5</strain>
    </source>
</reference>
<name>A0A2N0BD37_9LEPT</name>
<reference evidence="2" key="1">
    <citation type="submission" date="2017-07" db="EMBL/GenBank/DDBJ databases">
        <title>Leptospira spp. isolated from tropical soils.</title>
        <authorList>
            <person name="Thibeaux R."/>
            <person name="Iraola G."/>
            <person name="Ferres I."/>
            <person name="Bierque E."/>
            <person name="Girault D."/>
            <person name="Soupe-Gilbert M.-E."/>
            <person name="Picardeau M."/>
            <person name="Goarant C."/>
        </authorList>
    </citation>
    <scope>NUCLEOTIDE SEQUENCE [LARGE SCALE GENOMIC DNA]</scope>
    <source>
        <strain evidence="2">ATI7-C-A5</strain>
    </source>
</reference>
<accession>A0A2N0BNW1</accession>
<dbReference type="AlphaFoldDB" id="A0A2N0BD37"/>
<comment type="caution">
    <text evidence="2">The sequence shown here is derived from an EMBL/GenBank/DDBJ whole genome shotgun (WGS) entry which is preliminary data.</text>
</comment>
<proteinExistence type="predicted"/>
<dbReference type="OrthoDB" id="339565at2"/>
<protein>
    <submittedName>
        <fullName evidence="2">Uncharacterized protein</fullName>
    </submittedName>
</protein>
<evidence type="ECO:0000313" key="3">
    <source>
        <dbReference type="Proteomes" id="UP000232122"/>
    </source>
</evidence>
<keyword evidence="3" id="KW-1185">Reference proteome</keyword>
<reference evidence="1" key="3">
    <citation type="submission" date="2023-10" db="EMBL/GenBank/DDBJ databases">
        <authorList>
            <person name="Picardeau M."/>
            <person name="Thibeaux R."/>
        </authorList>
    </citation>
    <scope>NUCLEOTIDE SEQUENCE</scope>
    <source>
        <strain evidence="1">ATI7-C-A5</strain>
    </source>
</reference>
<organism evidence="2">
    <name type="scientific">Leptospira ellisii</name>
    <dbReference type="NCBI Taxonomy" id="2023197"/>
    <lineage>
        <taxon>Bacteria</taxon>
        <taxon>Pseudomonadati</taxon>
        <taxon>Spirochaetota</taxon>
        <taxon>Spirochaetia</taxon>
        <taxon>Leptospirales</taxon>
        <taxon>Leptospiraceae</taxon>
        <taxon>Leptospira</taxon>
    </lineage>
</organism>
<gene>
    <name evidence="1" type="ORF">CH379_017750</name>
    <name evidence="2" type="ORF">CH379_02575</name>
</gene>
<dbReference type="EMBL" id="NPEF01000014">
    <property type="protein sequence ID" value="PJZ94472.1"/>
    <property type="molecule type" value="Genomic_DNA"/>
</dbReference>
<evidence type="ECO:0000313" key="1">
    <source>
        <dbReference type="EMBL" id="MDV6237481.1"/>
    </source>
</evidence>
<dbReference type="Proteomes" id="UP000232122">
    <property type="component" value="Unassembled WGS sequence"/>
</dbReference>
<dbReference type="NCBIfam" id="NF047597">
    <property type="entry name" value="LIMLP_12425_fam"/>
    <property type="match status" value="1"/>
</dbReference>
<dbReference type="RefSeq" id="WP_100745930.1">
    <property type="nucleotide sequence ID" value="NZ_NPEF02000025.1"/>
</dbReference>
<evidence type="ECO:0000313" key="2">
    <source>
        <dbReference type="EMBL" id="PJZ94472.1"/>
    </source>
</evidence>
<sequence>MKRLDSKFKVPLFLKREDGDLLKIEHSLIKTMSELRDRELRSLRMSDDFSIRLKNQLSQIRPEPENGWFKVRELVFGNRGLQLSLSAALALALVFAVYNRVQSSNLPIQSERSGTVFGQNETGNFQDIPSAGKFVSDGNNVYLREIPSGAEAKKTIDSLQRYFSDKGDLRTAEELGKILELTQGIPSGK</sequence>
<dbReference type="EMBL" id="NPEF02000025">
    <property type="protein sequence ID" value="MDV6237481.1"/>
    <property type="molecule type" value="Genomic_DNA"/>
</dbReference>
<accession>A0A2N0BD37</accession>